<dbReference type="PANTHER" id="PTHR24567:SF74">
    <property type="entry name" value="HTH-TYPE TRANSCRIPTIONAL REGULATOR ARCR"/>
    <property type="match status" value="1"/>
</dbReference>
<proteinExistence type="predicted"/>
<dbReference type="GO" id="GO:0003700">
    <property type="term" value="F:DNA-binding transcription factor activity"/>
    <property type="evidence" value="ECO:0007669"/>
    <property type="project" value="TreeGrafter"/>
</dbReference>
<dbReference type="Gene3D" id="2.60.120.10">
    <property type="entry name" value="Jelly Rolls"/>
    <property type="match status" value="1"/>
</dbReference>
<evidence type="ECO:0000259" key="1">
    <source>
        <dbReference type="PROSITE" id="PS50042"/>
    </source>
</evidence>
<dbReference type="GO" id="GO:0005829">
    <property type="term" value="C:cytosol"/>
    <property type="evidence" value="ECO:0007669"/>
    <property type="project" value="TreeGrafter"/>
</dbReference>
<dbReference type="STRING" id="1769779.AUP74_02546"/>
<evidence type="ECO:0000313" key="3">
    <source>
        <dbReference type="Proteomes" id="UP000095672"/>
    </source>
</evidence>
<dbReference type="InterPro" id="IPR014710">
    <property type="entry name" value="RmlC-like_jellyroll"/>
</dbReference>
<gene>
    <name evidence="2" type="ORF">AUP74_02546</name>
</gene>
<dbReference type="KEGG" id="micc:AUP74_02546"/>
<dbReference type="InterPro" id="IPR000595">
    <property type="entry name" value="cNMP-bd_dom"/>
</dbReference>
<name>A0A1C9WA25_9GAMM</name>
<protein>
    <submittedName>
        <fullName evidence="2">Cyclic nucleotide-binding domain protein</fullName>
    </submittedName>
</protein>
<dbReference type="InterPro" id="IPR018490">
    <property type="entry name" value="cNMP-bd_dom_sf"/>
</dbReference>
<dbReference type="InterPro" id="IPR050397">
    <property type="entry name" value="Env_Response_Regulators"/>
</dbReference>
<keyword evidence="3" id="KW-1185">Reference proteome</keyword>
<dbReference type="PROSITE" id="PS50042">
    <property type="entry name" value="CNMP_BINDING_3"/>
    <property type="match status" value="1"/>
</dbReference>
<dbReference type="PANTHER" id="PTHR24567">
    <property type="entry name" value="CRP FAMILY TRANSCRIPTIONAL REGULATORY PROTEIN"/>
    <property type="match status" value="1"/>
</dbReference>
<feature type="domain" description="Cyclic nucleotide-binding" evidence="1">
    <location>
        <begin position="13"/>
        <end position="82"/>
    </location>
</feature>
<dbReference type="AlphaFoldDB" id="A0A1C9WA25"/>
<dbReference type="CDD" id="cd00038">
    <property type="entry name" value="CAP_ED"/>
    <property type="match status" value="1"/>
</dbReference>
<dbReference type="EMBL" id="CP014143">
    <property type="protein sequence ID" value="AOS97943.1"/>
    <property type="molecule type" value="Genomic_DNA"/>
</dbReference>
<dbReference type="SMART" id="SM00100">
    <property type="entry name" value="cNMP"/>
    <property type="match status" value="1"/>
</dbReference>
<dbReference type="Proteomes" id="UP000095672">
    <property type="component" value="Chromosome"/>
</dbReference>
<evidence type="ECO:0000313" key="2">
    <source>
        <dbReference type="EMBL" id="AOS97943.1"/>
    </source>
</evidence>
<dbReference type="OrthoDB" id="190787at2"/>
<organism evidence="2 3">
    <name type="scientific">Microbulbifer aggregans</name>
    <dbReference type="NCBI Taxonomy" id="1769779"/>
    <lineage>
        <taxon>Bacteria</taxon>
        <taxon>Pseudomonadati</taxon>
        <taxon>Pseudomonadota</taxon>
        <taxon>Gammaproteobacteria</taxon>
        <taxon>Cellvibrionales</taxon>
        <taxon>Microbulbiferaceae</taxon>
        <taxon>Microbulbifer</taxon>
    </lineage>
</organism>
<dbReference type="Pfam" id="PF00027">
    <property type="entry name" value="cNMP_binding"/>
    <property type="match status" value="1"/>
</dbReference>
<accession>A0A1C9WA25</accession>
<dbReference type="SUPFAM" id="SSF51206">
    <property type="entry name" value="cAMP-binding domain-like"/>
    <property type="match status" value="1"/>
</dbReference>
<sequence length="160" mass="18066">MKTIAERLQEHGFFQGLPREQQNFIAGCGENSVFQSGDYLAREGEPADYFFLIRSGRVAVETFVPNHGALCLQTLEGGDIFGWSWLFPPYEWTFDARAQDTVHAIRLNGKCLREKCEAEPALGFELLKRFARITTARLKEARIQLLDLYGDRPPANPGAT</sequence>
<dbReference type="RefSeq" id="WP_069947887.1">
    <property type="nucleotide sequence ID" value="NZ_CP014143.1"/>
</dbReference>
<dbReference type="PATRIC" id="fig|1769779.3.peg.2536"/>
<reference evidence="3" key="1">
    <citation type="submission" date="2016-01" db="EMBL/GenBank/DDBJ databases">
        <title>Complete genome sequence of Microbulbifer sp. CCB-MM1, a halophile isolated from Matang Mangrove Forest, Perak.</title>
        <authorList>
            <person name="Moh T.H."/>
            <person name="Dinesh B."/>
            <person name="Lau N.-S."/>
            <person name="Go F."/>
            <person name="Alexander Chong S.-C."/>
        </authorList>
    </citation>
    <scope>NUCLEOTIDE SEQUENCE [LARGE SCALE GENOMIC DNA]</scope>
    <source>
        <strain evidence="3">CCB-MM1</strain>
    </source>
</reference>